<dbReference type="Proteomes" id="UP000664534">
    <property type="component" value="Unassembled WGS sequence"/>
</dbReference>
<dbReference type="GO" id="GO:0019901">
    <property type="term" value="F:protein kinase binding"/>
    <property type="evidence" value="ECO:0007669"/>
    <property type="project" value="TreeGrafter"/>
</dbReference>
<dbReference type="GO" id="GO:0000045">
    <property type="term" value="P:autophagosome assembly"/>
    <property type="evidence" value="ECO:0007669"/>
    <property type="project" value="TreeGrafter"/>
</dbReference>
<reference evidence="4" key="1">
    <citation type="submission" date="2021-03" db="EMBL/GenBank/DDBJ databases">
        <authorList>
            <person name="Tagirdzhanova G."/>
        </authorList>
    </citation>
    <scope>NUCLEOTIDE SEQUENCE</scope>
</reference>
<keyword evidence="5" id="KW-1185">Reference proteome</keyword>
<organism evidence="4 5">
    <name type="scientific">Imshaugia aleurites</name>
    <dbReference type="NCBI Taxonomy" id="172621"/>
    <lineage>
        <taxon>Eukaryota</taxon>
        <taxon>Fungi</taxon>
        <taxon>Dikarya</taxon>
        <taxon>Ascomycota</taxon>
        <taxon>Pezizomycotina</taxon>
        <taxon>Lecanoromycetes</taxon>
        <taxon>OSLEUM clade</taxon>
        <taxon>Lecanoromycetidae</taxon>
        <taxon>Lecanorales</taxon>
        <taxon>Lecanorineae</taxon>
        <taxon>Parmeliaceae</taxon>
        <taxon>Imshaugia</taxon>
    </lineage>
</organism>
<evidence type="ECO:0000256" key="3">
    <source>
        <dbReference type="ARBA" id="ARBA00023006"/>
    </source>
</evidence>
<dbReference type="PANTHER" id="PTHR13292">
    <property type="entry name" value="AUTOPHAGY-RELATED PROTEIN 101"/>
    <property type="match status" value="1"/>
</dbReference>
<dbReference type="PANTHER" id="PTHR13292:SF0">
    <property type="entry name" value="AUTOPHAGY-RELATED PROTEIN 101"/>
    <property type="match status" value="1"/>
</dbReference>
<sequence length="197" mass="22306">MEQRKPPQYILDVFADPTCVKDIVRGILHTIFFHRYFPSIRPSSLEVLDLTLPLVADPELETLIDTRVGQLIRQLSSTSSPKSSVRGSLVVQFFEKKRRKVGGLGWFTGAAKGDEEVCWESWCLEVTLATPKTEIERIKVMKAIGSTLEKTARKIITLVNRDKDHIPPITTSETNPFPFHIELNPRVEGWGKSIGMF</sequence>
<dbReference type="AlphaFoldDB" id="A0A8H3EG16"/>
<gene>
    <name evidence="4" type="ORF">IMSHALPRED_000231</name>
</gene>
<evidence type="ECO:0000313" key="4">
    <source>
        <dbReference type="EMBL" id="CAF9904992.1"/>
    </source>
</evidence>
<comment type="caution">
    <text evidence="4">The sequence shown here is derived from an EMBL/GenBank/DDBJ whole genome shotgun (WGS) entry which is preliminary data.</text>
</comment>
<name>A0A8H3EG16_9LECA</name>
<dbReference type="OrthoDB" id="10259639at2759"/>
<dbReference type="GO" id="GO:1990316">
    <property type="term" value="C:Atg1/ULK1 kinase complex"/>
    <property type="evidence" value="ECO:0007669"/>
    <property type="project" value="TreeGrafter"/>
</dbReference>
<dbReference type="EMBL" id="CAJPDT010000001">
    <property type="protein sequence ID" value="CAF9904992.1"/>
    <property type="molecule type" value="Genomic_DNA"/>
</dbReference>
<evidence type="ECO:0000256" key="1">
    <source>
        <dbReference type="ARBA" id="ARBA00007130"/>
    </source>
</evidence>
<evidence type="ECO:0000256" key="2">
    <source>
        <dbReference type="ARBA" id="ARBA00018874"/>
    </source>
</evidence>
<dbReference type="Pfam" id="PF07855">
    <property type="entry name" value="ATG101"/>
    <property type="match status" value="1"/>
</dbReference>
<dbReference type="InterPro" id="IPR012445">
    <property type="entry name" value="ATG101"/>
</dbReference>
<proteinExistence type="inferred from homology"/>
<protein>
    <recommendedName>
        <fullName evidence="2">Autophagy-related protein 101</fullName>
    </recommendedName>
</protein>
<accession>A0A8H3EG16</accession>
<dbReference type="GO" id="GO:0000407">
    <property type="term" value="C:phagophore assembly site"/>
    <property type="evidence" value="ECO:0007669"/>
    <property type="project" value="TreeGrafter"/>
</dbReference>
<comment type="similarity">
    <text evidence="1">Belongs to the ATG101 family.</text>
</comment>
<evidence type="ECO:0000313" key="5">
    <source>
        <dbReference type="Proteomes" id="UP000664534"/>
    </source>
</evidence>
<keyword evidence="3" id="KW-0072">Autophagy</keyword>